<name>U7DA00_9BACT</name>
<feature type="transmembrane region" description="Helical" evidence="1">
    <location>
        <begin position="34"/>
        <end position="52"/>
    </location>
</feature>
<feature type="transmembrane region" description="Helical" evidence="1">
    <location>
        <begin position="9"/>
        <end position="28"/>
    </location>
</feature>
<evidence type="ECO:0000313" key="2">
    <source>
        <dbReference type="EMBL" id="ERP39234.1"/>
    </source>
</evidence>
<dbReference type="EMBL" id="ASJR01000001">
    <property type="protein sequence ID" value="ERP39234.1"/>
    <property type="molecule type" value="Genomic_DNA"/>
</dbReference>
<dbReference type="OrthoDB" id="350520at2"/>
<dbReference type="STRING" id="1313304.CALK_0020"/>
<keyword evidence="1" id="KW-1133">Transmembrane helix</keyword>
<reference evidence="2 3" key="1">
    <citation type="journal article" date="2013" name="Environ. Microbiol.">
        <title>Genome analysis of Chitinivibrio alkaliphilus gen. nov., sp. nov., a novel extremely haloalkaliphilic anaerobic chitinolytic bacterium from the candidate phylum Termite Group 3.</title>
        <authorList>
            <person name="Sorokin D.Y."/>
            <person name="Gumerov V.M."/>
            <person name="Rakitin A.L."/>
            <person name="Beletsky A.V."/>
            <person name="Damste J.S."/>
            <person name="Muyzer G."/>
            <person name="Mardanov A.V."/>
            <person name="Ravin N.V."/>
        </authorList>
    </citation>
    <scope>NUCLEOTIDE SEQUENCE [LARGE SCALE GENOMIC DNA]</scope>
    <source>
        <strain evidence="2 3">ACht1</strain>
    </source>
</reference>
<keyword evidence="1" id="KW-0472">Membrane</keyword>
<comment type="caution">
    <text evidence="2">The sequence shown here is derived from an EMBL/GenBank/DDBJ whole genome shotgun (WGS) entry which is preliminary data.</text>
</comment>
<gene>
    <name evidence="2" type="ORF">CALK_0020</name>
</gene>
<dbReference type="AlphaFoldDB" id="U7DA00"/>
<dbReference type="Proteomes" id="UP000017148">
    <property type="component" value="Unassembled WGS sequence"/>
</dbReference>
<accession>U7DA00</accession>
<organism evidence="2 3">
    <name type="scientific">Chitinivibrio alkaliphilus ACht1</name>
    <dbReference type="NCBI Taxonomy" id="1313304"/>
    <lineage>
        <taxon>Bacteria</taxon>
        <taxon>Pseudomonadati</taxon>
        <taxon>Fibrobacterota</taxon>
        <taxon>Chitinivibrionia</taxon>
        <taxon>Chitinivibrionales</taxon>
        <taxon>Chitinivibrionaceae</taxon>
        <taxon>Chitinivibrio</taxon>
    </lineage>
</organism>
<proteinExistence type="predicted"/>
<keyword evidence="1" id="KW-0812">Transmembrane</keyword>
<evidence type="ECO:0000256" key="1">
    <source>
        <dbReference type="SAM" id="Phobius"/>
    </source>
</evidence>
<dbReference type="RefSeq" id="WP_022635594.1">
    <property type="nucleotide sequence ID" value="NZ_ASJR01000001.1"/>
</dbReference>
<sequence length="59" mass="6661">MKMQKWREFFITLISAAVSANVGTYLARTFELSWYMHGLVVTVLFLLCYGAAQKIAPSS</sequence>
<keyword evidence="3" id="KW-1185">Reference proteome</keyword>
<protein>
    <submittedName>
        <fullName evidence="2">Uncharacterized protein</fullName>
    </submittedName>
</protein>
<evidence type="ECO:0000313" key="3">
    <source>
        <dbReference type="Proteomes" id="UP000017148"/>
    </source>
</evidence>